<dbReference type="GO" id="GO:0006357">
    <property type="term" value="P:regulation of transcription by RNA polymerase II"/>
    <property type="evidence" value="ECO:0007669"/>
    <property type="project" value="TreeGrafter"/>
</dbReference>
<dbReference type="Gene3D" id="3.30.40.10">
    <property type="entry name" value="Zinc/RING finger domain, C3HC4 (zinc finger)"/>
    <property type="match status" value="2"/>
</dbReference>
<feature type="compositionally biased region" description="Low complexity" evidence="6">
    <location>
        <begin position="481"/>
        <end position="491"/>
    </location>
</feature>
<evidence type="ECO:0000256" key="2">
    <source>
        <dbReference type="ARBA" id="ARBA00022771"/>
    </source>
</evidence>
<reference evidence="9 10" key="1">
    <citation type="journal article" date="2018" name="Sci. Rep.">
        <title>Raphidocelis subcapitata (=Pseudokirchneriella subcapitata) provides an insight into genome evolution and environmental adaptations in the Sphaeropleales.</title>
        <authorList>
            <person name="Suzuki S."/>
            <person name="Yamaguchi H."/>
            <person name="Nakajima N."/>
            <person name="Kawachi M."/>
        </authorList>
    </citation>
    <scope>NUCLEOTIDE SEQUENCE [LARGE SCALE GENOMIC DNA]</scope>
    <source>
        <strain evidence="9 10">NIES-35</strain>
    </source>
</reference>
<feature type="compositionally biased region" description="Gly residues" evidence="6">
    <location>
        <begin position="745"/>
        <end position="757"/>
    </location>
</feature>
<feature type="compositionally biased region" description="Gly residues" evidence="6">
    <location>
        <begin position="1285"/>
        <end position="1294"/>
    </location>
</feature>
<dbReference type="Proteomes" id="UP000247498">
    <property type="component" value="Unassembled WGS sequence"/>
</dbReference>
<feature type="domain" description="PHD-type" evidence="8">
    <location>
        <begin position="864"/>
        <end position="978"/>
    </location>
</feature>
<sequence>MGRRQSEAAAARAAAAEPQPPTFAEAIRAGAGAFADARARLHALPAAGEGAVKTHTVEAALREQEARRQGIWPAPAPALKAPSRSKSRSGHAPVETTHPGYRIGVAAYTSPFWGLVEDYFREVTREDVENLLALCGDPEDDEALLVPRLGPSAAQTLDRAKLLAAQCGERAPGGGAAAAAVRRAAAAAGVADPGSCPFDVDVPAAAAGPSGGEAGPSGPAVPAGPRRAGGAGASAGQRRVADALHPLPVVRLAAAFLQLSGRGADDLASGCQLPAAAAQALARGDAEAAAAKLTGKHVGRVLEWLCRECGVAGLEEMRQAVAARAAERAARVKAEPGADAPASQDAGQQAASSQQQLLNGVAAGAGDAKHGAGAGSQPPPLTPAAAPKNQQQQAAQAAAAHEAAARAHAEALEADGEARLQHSELVAARRRAERQLYRHPYTDLLLAMPVPPHLTAAAAATGADDEGLEDGSGAAGGAAGGAEAAAVAGAAPGPPGGSGLAADGGGESGAAAASDATAGAGATPEASTAASGGAASDGPPASSRGTRAGARGRPGRSRGRGRGRGRGGGPGGGPPGASQRAALAKEQQASHPVAVAVREAVAAGGPPGALDEQWARLDAAAPVVAVAPDDEVLAELLALQGELLQQMAANRARVADVVARALEDAPAQREVAAGWRRCEEDMQAYQARLREIKRERIRAKREAERREAAALAAAALPTSPRSGARIKRHDYIVSRHGGDGEWVTDGGGSGGGGGGAEPPGLGSELVDAFAVRGASDDEVCAVCGDGASEAPNVIVFCERCDVAVHQACYGIAEVPEGEWLCWPCSLHEAQLRARGVPQPQIRPPRWATAGAGAPAAALEGGAGSVECALCPVRLGAFKRSREDGRWCHLVCAHHHPEVVVEAGDICDAISGLGAVRPELAAAQCALCHRAHGAVARCGASHCTAAMHPLCARRHGLYLAARPASHGRTQHLLYCAAHSEAARAKDRDSGGALLLSSAPRQRRPSAAPSGSAGDLVAAGGAAAAAAGVPLALREALEELAEKEIERGALGRARMELENLRLICDQIKKRERLKRLVAQSGPEWLAAVLDAGAAGGAEADAARAAFEAAAAQPEGALGMGRGPGPSVLLYSGLGAAAAAAAAAAAEGQPSLSVAMAAPQQRTPQQPPHPNQQLAADGQPTPQQAAAAGAAGAPRGTPRLTPTPRKGGAAAGPSPRARPSVDSATDFAIAMALQEEEDEEARLAARRPPPPAPPRTTATSSAAGADGMAAAAAVAAAGGAKRRRSETGGPGDGGGGGGDDDGDGEASALGGGKKRRVSGAGGAAAASSAAADESHGGRRRRSGAGGPASPGADDALDDDAAGGRRHGGRAGAKPADGARVRRASRDGGAAAAAPAAGAALPPLAPGMHAAAGGAGLPPLAGPAGSLRRRSSSDGGGGGGGAGARGARTLRVEREVAMTPSEADEANRMLPRGFAYLPSDHPGLLPAASDDAASAGRASASRSGGRRR</sequence>
<proteinExistence type="predicted"/>
<keyword evidence="10" id="KW-1185">Reference proteome</keyword>
<dbReference type="InterPro" id="IPR050701">
    <property type="entry name" value="Histone_Mod_Regulator"/>
</dbReference>
<keyword evidence="5" id="KW-0175">Coiled coil</keyword>
<feature type="compositionally biased region" description="Low complexity" evidence="6">
    <location>
        <begin position="216"/>
        <end position="226"/>
    </location>
</feature>
<dbReference type="Pfam" id="PF13832">
    <property type="entry name" value="zf-HC5HC2H_2"/>
    <property type="match status" value="1"/>
</dbReference>
<comment type="caution">
    <text evidence="9">The sequence shown here is derived from an EMBL/GenBank/DDBJ whole genome shotgun (WGS) entry which is preliminary data.</text>
</comment>
<organism evidence="9 10">
    <name type="scientific">Raphidocelis subcapitata</name>
    <dbReference type="NCBI Taxonomy" id="307507"/>
    <lineage>
        <taxon>Eukaryota</taxon>
        <taxon>Viridiplantae</taxon>
        <taxon>Chlorophyta</taxon>
        <taxon>core chlorophytes</taxon>
        <taxon>Chlorophyceae</taxon>
        <taxon>CS clade</taxon>
        <taxon>Sphaeropleales</taxon>
        <taxon>Selenastraceae</taxon>
        <taxon>Raphidocelis</taxon>
    </lineage>
</organism>
<evidence type="ECO:0000256" key="1">
    <source>
        <dbReference type="ARBA" id="ARBA00022723"/>
    </source>
</evidence>
<feature type="compositionally biased region" description="Low complexity" evidence="6">
    <location>
        <begin position="1483"/>
        <end position="1504"/>
    </location>
</feature>
<dbReference type="CDD" id="cd15492">
    <property type="entry name" value="PHD_BRPF_JADE_like"/>
    <property type="match status" value="1"/>
</dbReference>
<dbReference type="InterPro" id="IPR001965">
    <property type="entry name" value="Znf_PHD"/>
</dbReference>
<dbReference type="SMART" id="SM00249">
    <property type="entry name" value="PHD"/>
    <property type="match status" value="2"/>
</dbReference>
<feature type="region of interest" description="Disordered" evidence="6">
    <location>
        <begin position="1"/>
        <end position="22"/>
    </location>
</feature>
<feature type="region of interest" description="Disordered" evidence="6">
    <location>
        <begin position="1150"/>
        <end position="1218"/>
    </location>
</feature>
<feature type="compositionally biased region" description="Low complexity" evidence="6">
    <location>
        <begin position="509"/>
        <end position="551"/>
    </location>
</feature>
<dbReference type="InterPro" id="IPR019786">
    <property type="entry name" value="Zinc_finger_PHD-type_CS"/>
</dbReference>
<dbReference type="STRING" id="307507.A0A2V0PFF9"/>
<feature type="compositionally biased region" description="Gly residues" evidence="6">
    <location>
        <begin position="566"/>
        <end position="575"/>
    </location>
</feature>
<evidence type="ECO:0008006" key="11">
    <source>
        <dbReference type="Google" id="ProtNLM"/>
    </source>
</evidence>
<dbReference type="InterPro" id="IPR019787">
    <property type="entry name" value="Znf_PHD-finger"/>
</dbReference>
<feature type="region of interest" description="Disordered" evidence="6">
    <location>
        <begin position="332"/>
        <end position="410"/>
    </location>
</feature>
<dbReference type="InParanoid" id="A0A2V0PFF9"/>
<dbReference type="PROSITE" id="PS51805">
    <property type="entry name" value="EPHD"/>
    <property type="match status" value="1"/>
</dbReference>
<dbReference type="InterPro" id="IPR011011">
    <property type="entry name" value="Znf_FYVE_PHD"/>
</dbReference>
<feature type="compositionally biased region" description="Low complexity" evidence="6">
    <location>
        <begin position="384"/>
        <end position="402"/>
    </location>
</feature>
<feature type="compositionally biased region" description="Basic residues" evidence="6">
    <location>
        <begin position="553"/>
        <end position="565"/>
    </location>
</feature>
<feature type="compositionally biased region" description="Basic and acidic residues" evidence="6">
    <location>
        <begin position="1373"/>
        <end position="1382"/>
    </location>
</feature>
<dbReference type="InterPro" id="IPR013083">
    <property type="entry name" value="Znf_RING/FYVE/PHD"/>
</dbReference>
<feature type="compositionally biased region" description="Low complexity" evidence="6">
    <location>
        <begin position="1168"/>
        <end position="1217"/>
    </location>
</feature>
<protein>
    <recommendedName>
        <fullName evidence="11">PHD-type domain-containing protein</fullName>
    </recommendedName>
</protein>
<feature type="region of interest" description="Disordered" evidence="6">
    <location>
        <begin position="207"/>
        <end position="237"/>
    </location>
</feature>
<evidence type="ECO:0000313" key="10">
    <source>
        <dbReference type="Proteomes" id="UP000247498"/>
    </source>
</evidence>
<feature type="coiled-coil region" evidence="5">
    <location>
        <begin position="675"/>
        <end position="714"/>
    </location>
</feature>
<evidence type="ECO:0000313" key="9">
    <source>
        <dbReference type="EMBL" id="GBF95805.1"/>
    </source>
</evidence>
<feature type="region of interest" description="Disordered" evidence="6">
    <location>
        <begin position="1469"/>
        <end position="1504"/>
    </location>
</feature>
<dbReference type="GO" id="GO:0008270">
    <property type="term" value="F:zinc ion binding"/>
    <property type="evidence" value="ECO:0007669"/>
    <property type="project" value="UniProtKB-KW"/>
</dbReference>
<feature type="region of interest" description="Disordered" evidence="6">
    <location>
        <begin position="459"/>
        <end position="591"/>
    </location>
</feature>
<dbReference type="OrthoDB" id="20839at2759"/>
<dbReference type="PANTHER" id="PTHR13793">
    <property type="entry name" value="PHD FINGER PROTEINS"/>
    <property type="match status" value="1"/>
</dbReference>
<keyword evidence="1" id="KW-0479">Metal-binding</keyword>
<accession>A0A2V0PFF9</accession>
<evidence type="ECO:0000259" key="8">
    <source>
        <dbReference type="PROSITE" id="PS51805"/>
    </source>
</evidence>
<feature type="region of interest" description="Disordered" evidence="6">
    <location>
        <begin position="64"/>
        <end position="98"/>
    </location>
</feature>
<feature type="compositionally biased region" description="Gly residues" evidence="6">
    <location>
        <begin position="496"/>
        <end position="508"/>
    </location>
</feature>
<feature type="compositionally biased region" description="Low complexity" evidence="6">
    <location>
        <begin position="1152"/>
        <end position="1161"/>
    </location>
</feature>
<evidence type="ECO:0000259" key="7">
    <source>
        <dbReference type="PROSITE" id="PS50016"/>
    </source>
</evidence>
<feature type="compositionally biased region" description="Low complexity" evidence="6">
    <location>
        <begin position="1384"/>
        <end position="1422"/>
    </location>
</feature>
<dbReference type="PROSITE" id="PS01359">
    <property type="entry name" value="ZF_PHD_1"/>
    <property type="match status" value="1"/>
</dbReference>
<keyword evidence="2 4" id="KW-0863">Zinc-finger</keyword>
<evidence type="ECO:0000256" key="6">
    <source>
        <dbReference type="SAM" id="MobiDB-lite"/>
    </source>
</evidence>
<dbReference type="InterPro" id="IPR034732">
    <property type="entry name" value="EPHD"/>
</dbReference>
<feature type="region of interest" description="Disordered" evidence="6">
    <location>
        <begin position="1233"/>
        <end position="1447"/>
    </location>
</feature>
<gene>
    <name evidence="9" type="ORF">Rsub_08241</name>
</gene>
<name>A0A2V0PFF9_9CHLO</name>
<feature type="compositionally biased region" description="Low complexity" evidence="6">
    <location>
        <begin position="1252"/>
        <end position="1276"/>
    </location>
</feature>
<evidence type="ECO:0000256" key="5">
    <source>
        <dbReference type="SAM" id="Coils"/>
    </source>
</evidence>
<dbReference type="PROSITE" id="PS50016">
    <property type="entry name" value="ZF_PHD_2"/>
    <property type="match status" value="1"/>
</dbReference>
<evidence type="ECO:0000256" key="4">
    <source>
        <dbReference type="PROSITE-ProRule" id="PRU00146"/>
    </source>
</evidence>
<evidence type="ECO:0000256" key="3">
    <source>
        <dbReference type="ARBA" id="ARBA00022833"/>
    </source>
</evidence>
<feature type="region of interest" description="Disordered" evidence="6">
    <location>
        <begin position="737"/>
        <end position="760"/>
    </location>
</feature>
<dbReference type="SUPFAM" id="SSF57903">
    <property type="entry name" value="FYVE/PHD zinc finger"/>
    <property type="match status" value="1"/>
</dbReference>
<feature type="compositionally biased region" description="Low complexity" evidence="6">
    <location>
        <begin position="337"/>
        <end position="366"/>
    </location>
</feature>
<feature type="domain" description="PHD-type" evidence="7">
    <location>
        <begin position="777"/>
        <end position="827"/>
    </location>
</feature>
<feature type="compositionally biased region" description="Gly residues" evidence="6">
    <location>
        <begin position="1430"/>
        <end position="1440"/>
    </location>
</feature>
<dbReference type="Pfam" id="PF13831">
    <property type="entry name" value="PHD_2"/>
    <property type="match status" value="1"/>
</dbReference>
<dbReference type="CDD" id="cd15571">
    <property type="entry name" value="ePHD"/>
    <property type="match status" value="1"/>
</dbReference>
<keyword evidence="3" id="KW-0862">Zinc</keyword>
<dbReference type="PANTHER" id="PTHR13793:SF107">
    <property type="entry name" value="BROMODOMAIN-CONTAINING PROTEIN HOMOLOG"/>
    <property type="match status" value="1"/>
</dbReference>
<dbReference type="EMBL" id="BDRX01000070">
    <property type="protein sequence ID" value="GBF95805.1"/>
    <property type="molecule type" value="Genomic_DNA"/>
</dbReference>